<organism evidence="3 4">
    <name type="scientific">Pseudoglutamicibacter albus</name>
    <dbReference type="NCBI Taxonomy" id="98671"/>
    <lineage>
        <taxon>Bacteria</taxon>
        <taxon>Bacillati</taxon>
        <taxon>Actinomycetota</taxon>
        <taxon>Actinomycetes</taxon>
        <taxon>Micrococcales</taxon>
        <taxon>Micrococcaceae</taxon>
        <taxon>Pseudoglutamicibacter</taxon>
    </lineage>
</organism>
<evidence type="ECO:0000313" key="4">
    <source>
        <dbReference type="Proteomes" id="UP001180715"/>
    </source>
</evidence>
<reference evidence="3" key="1">
    <citation type="submission" date="2023-07" db="EMBL/GenBank/DDBJ databases">
        <title>Sequencing the genomes of 1000 actinobacteria strains.</title>
        <authorList>
            <person name="Klenk H.-P."/>
        </authorList>
    </citation>
    <scope>NUCLEOTIDE SEQUENCE</scope>
    <source>
        <strain evidence="3">DSM 13068</strain>
    </source>
</reference>
<protein>
    <submittedName>
        <fullName evidence="3">Type VII secretion integral membrane protein EccD</fullName>
    </submittedName>
</protein>
<dbReference type="InterPro" id="IPR024962">
    <property type="entry name" value="YukD-like"/>
</dbReference>
<dbReference type="EMBL" id="JAVDXX010000001">
    <property type="protein sequence ID" value="MDR7293358.1"/>
    <property type="molecule type" value="Genomic_DNA"/>
</dbReference>
<feature type="transmembrane region" description="Helical" evidence="1">
    <location>
        <begin position="140"/>
        <end position="160"/>
    </location>
</feature>
<feature type="domain" description="EccD-like transmembrane" evidence="2">
    <location>
        <begin position="116"/>
        <end position="433"/>
    </location>
</feature>
<feature type="transmembrane region" description="Helical" evidence="1">
    <location>
        <begin position="375"/>
        <end position="394"/>
    </location>
</feature>
<name>A0ABU1YYA8_9MICC</name>
<feature type="transmembrane region" description="Helical" evidence="1">
    <location>
        <begin position="247"/>
        <end position="273"/>
    </location>
</feature>
<keyword evidence="1" id="KW-0812">Transmembrane</keyword>
<dbReference type="RefSeq" id="WP_310246222.1">
    <property type="nucleotide sequence ID" value="NZ_JAVDXX010000001.1"/>
</dbReference>
<dbReference type="Gene3D" id="3.10.20.90">
    <property type="entry name" value="Phosphatidylinositol 3-kinase Catalytic Subunit, Chain A, domain 1"/>
    <property type="match status" value="1"/>
</dbReference>
<keyword evidence="1" id="KW-1133">Transmembrane helix</keyword>
<dbReference type="Proteomes" id="UP001180715">
    <property type="component" value="Unassembled WGS sequence"/>
</dbReference>
<feature type="transmembrane region" description="Helical" evidence="1">
    <location>
        <begin position="351"/>
        <end position="369"/>
    </location>
</feature>
<accession>A0ABU1YYA8</accession>
<dbReference type="Pfam" id="PF19053">
    <property type="entry name" value="EccD"/>
    <property type="match status" value="1"/>
</dbReference>
<feature type="transmembrane region" description="Helical" evidence="1">
    <location>
        <begin position="116"/>
        <end position="134"/>
    </location>
</feature>
<feature type="transmembrane region" description="Helical" evidence="1">
    <location>
        <begin position="167"/>
        <end position="185"/>
    </location>
</feature>
<comment type="caution">
    <text evidence="3">The sequence shown here is derived from an EMBL/GenBank/DDBJ whole genome shotgun (WGS) entry which is preliminary data.</text>
</comment>
<feature type="transmembrane region" description="Helical" evidence="1">
    <location>
        <begin position="294"/>
        <end position="318"/>
    </location>
</feature>
<evidence type="ECO:0000256" key="1">
    <source>
        <dbReference type="SAM" id="Phobius"/>
    </source>
</evidence>
<feature type="transmembrane region" description="Helical" evidence="1">
    <location>
        <begin position="324"/>
        <end position="339"/>
    </location>
</feature>
<feature type="transmembrane region" description="Helical" evidence="1">
    <location>
        <begin position="414"/>
        <end position="434"/>
    </location>
</feature>
<keyword evidence="1" id="KW-0472">Membrane</keyword>
<feature type="transmembrane region" description="Helical" evidence="1">
    <location>
        <begin position="217"/>
        <end position="235"/>
    </location>
</feature>
<evidence type="ECO:0000313" key="3">
    <source>
        <dbReference type="EMBL" id="MDR7293358.1"/>
    </source>
</evidence>
<feature type="transmembrane region" description="Helical" evidence="1">
    <location>
        <begin position="191"/>
        <end position="210"/>
    </location>
</feature>
<keyword evidence="4" id="KW-1185">Reference proteome</keyword>
<proteinExistence type="predicted"/>
<dbReference type="InterPro" id="IPR044049">
    <property type="entry name" value="EccD_transm"/>
</dbReference>
<evidence type="ECO:0000259" key="2">
    <source>
        <dbReference type="Pfam" id="PF19053"/>
    </source>
</evidence>
<dbReference type="Pfam" id="PF08817">
    <property type="entry name" value="YukD"/>
    <property type="match status" value="1"/>
</dbReference>
<gene>
    <name evidence="3" type="ORF">J2S67_000626</name>
</gene>
<sequence>MVSTGYRRVTVLATDRNIEMLLPASVSVGELIPQILRHTRAGNKAAPQELTLTPVGGGSLALHETLADAKITDGALIRLDRRDEVVRSPVVYDLADTSAELTAARSATVSFSKSRLLSTALLVLLAVPLALSLLPDPGSATFLTWGLTATVLPLIAMTAIDHRWWRTDIELTTVSAALLTLTVFFAEPEPFLGWMIVNAWIAATLLALGINHRAWQTALITGIASLMTVGVWYLGFILNLGDMHLGLWMLTISGILVGIIPRIALILSGLTRVDDDLADGKRPYRSDVASRVRRAHAGMAILIWLMCFTMLTAVFLLGPSGNDPWVTALVLITIALVSLRSRHMPLVAERTCMLGSAIVGGVFWVSLSSVSIPAWIMPLTLALLIVVILTQPLWRMPEHVAAGLRLTARRFETLLTLSIFPVLVGAFGLYARLIESFTGQ</sequence>